<evidence type="ECO:0000313" key="1">
    <source>
        <dbReference type="EMBL" id="KAI3686987.1"/>
    </source>
</evidence>
<proteinExistence type="predicted"/>
<reference evidence="1 2" key="2">
    <citation type="journal article" date="2022" name="Mol. Ecol. Resour.">
        <title>The genomes of chicory, endive, great burdock and yacon provide insights into Asteraceae paleo-polyploidization history and plant inulin production.</title>
        <authorList>
            <person name="Fan W."/>
            <person name="Wang S."/>
            <person name="Wang H."/>
            <person name="Wang A."/>
            <person name="Jiang F."/>
            <person name="Liu H."/>
            <person name="Zhao H."/>
            <person name="Xu D."/>
            <person name="Zhang Y."/>
        </authorList>
    </citation>
    <scope>NUCLEOTIDE SEQUENCE [LARGE SCALE GENOMIC DNA]</scope>
    <source>
        <strain evidence="2">cv. Yunnan</strain>
        <tissue evidence="1">Leaves</tissue>
    </source>
</reference>
<dbReference type="EMBL" id="CM042044">
    <property type="protein sequence ID" value="KAI3686987.1"/>
    <property type="molecule type" value="Genomic_DNA"/>
</dbReference>
<organism evidence="1 2">
    <name type="scientific">Smallanthus sonchifolius</name>
    <dbReference type="NCBI Taxonomy" id="185202"/>
    <lineage>
        <taxon>Eukaryota</taxon>
        <taxon>Viridiplantae</taxon>
        <taxon>Streptophyta</taxon>
        <taxon>Embryophyta</taxon>
        <taxon>Tracheophyta</taxon>
        <taxon>Spermatophyta</taxon>
        <taxon>Magnoliopsida</taxon>
        <taxon>eudicotyledons</taxon>
        <taxon>Gunneridae</taxon>
        <taxon>Pentapetalae</taxon>
        <taxon>asterids</taxon>
        <taxon>campanulids</taxon>
        <taxon>Asterales</taxon>
        <taxon>Asteraceae</taxon>
        <taxon>Asteroideae</taxon>
        <taxon>Heliantheae alliance</taxon>
        <taxon>Millerieae</taxon>
        <taxon>Smallanthus</taxon>
    </lineage>
</organism>
<comment type="caution">
    <text evidence="1">The sequence shown here is derived from an EMBL/GenBank/DDBJ whole genome shotgun (WGS) entry which is preliminary data.</text>
</comment>
<sequence length="73" mass="8577">MMMTYKVSRYLCLLCRRIILLLMHILLCDFVSKRFQDFLVVNSEGIYLGAKELLCTVETSSFNSWKCGFFHVT</sequence>
<reference evidence="2" key="1">
    <citation type="journal article" date="2022" name="Mol. Ecol. Resour.">
        <title>The genomes of chicory, endive, great burdock and yacon provide insights into Asteraceae palaeo-polyploidization history and plant inulin production.</title>
        <authorList>
            <person name="Fan W."/>
            <person name="Wang S."/>
            <person name="Wang H."/>
            <person name="Wang A."/>
            <person name="Jiang F."/>
            <person name="Liu H."/>
            <person name="Zhao H."/>
            <person name="Xu D."/>
            <person name="Zhang Y."/>
        </authorList>
    </citation>
    <scope>NUCLEOTIDE SEQUENCE [LARGE SCALE GENOMIC DNA]</scope>
    <source>
        <strain evidence="2">cv. Yunnan</strain>
    </source>
</reference>
<dbReference type="Proteomes" id="UP001056120">
    <property type="component" value="Linkage Group LG27"/>
</dbReference>
<name>A0ACB8YNA2_9ASTR</name>
<gene>
    <name evidence="1" type="ORF">L1987_80677</name>
</gene>
<keyword evidence="2" id="KW-1185">Reference proteome</keyword>
<protein>
    <submittedName>
        <fullName evidence="1">Uncharacterized protein</fullName>
    </submittedName>
</protein>
<evidence type="ECO:0000313" key="2">
    <source>
        <dbReference type="Proteomes" id="UP001056120"/>
    </source>
</evidence>
<accession>A0ACB8YNA2</accession>